<keyword evidence="3" id="KW-1185">Reference proteome</keyword>
<comment type="caution">
    <text evidence="2">The sequence shown here is derived from an EMBL/GenBank/DDBJ whole genome shotgun (WGS) entry which is preliminary data.</text>
</comment>
<evidence type="ECO:0000313" key="3">
    <source>
        <dbReference type="Proteomes" id="UP000708208"/>
    </source>
</evidence>
<reference evidence="2" key="1">
    <citation type="submission" date="2021-06" db="EMBL/GenBank/DDBJ databases">
        <authorList>
            <person name="Hodson N. C."/>
            <person name="Mongue J. A."/>
            <person name="Jaron S. K."/>
        </authorList>
    </citation>
    <scope>NUCLEOTIDE SEQUENCE</scope>
</reference>
<feature type="transmembrane region" description="Helical" evidence="1">
    <location>
        <begin position="256"/>
        <end position="279"/>
    </location>
</feature>
<feature type="transmembrane region" description="Helical" evidence="1">
    <location>
        <begin position="177"/>
        <end position="207"/>
    </location>
</feature>
<keyword evidence="1" id="KW-0472">Membrane</keyword>
<keyword evidence="1" id="KW-0812">Transmembrane</keyword>
<feature type="transmembrane region" description="Helical" evidence="1">
    <location>
        <begin position="285"/>
        <end position="304"/>
    </location>
</feature>
<evidence type="ECO:0000256" key="1">
    <source>
        <dbReference type="SAM" id="Phobius"/>
    </source>
</evidence>
<accession>A0A8J2J6Y4</accession>
<gene>
    <name evidence="2" type="ORF">AFUS01_LOCUS4425</name>
</gene>
<dbReference type="EMBL" id="CAJVCH010027540">
    <property type="protein sequence ID" value="CAG7702544.1"/>
    <property type="molecule type" value="Genomic_DNA"/>
</dbReference>
<dbReference type="Proteomes" id="UP000708208">
    <property type="component" value="Unassembled WGS sequence"/>
</dbReference>
<organism evidence="2 3">
    <name type="scientific">Allacma fusca</name>
    <dbReference type="NCBI Taxonomy" id="39272"/>
    <lineage>
        <taxon>Eukaryota</taxon>
        <taxon>Metazoa</taxon>
        <taxon>Ecdysozoa</taxon>
        <taxon>Arthropoda</taxon>
        <taxon>Hexapoda</taxon>
        <taxon>Collembola</taxon>
        <taxon>Symphypleona</taxon>
        <taxon>Sminthuridae</taxon>
        <taxon>Allacma</taxon>
    </lineage>
</organism>
<feature type="transmembrane region" description="Helical" evidence="1">
    <location>
        <begin position="85"/>
        <end position="114"/>
    </location>
</feature>
<proteinExistence type="predicted"/>
<protein>
    <submittedName>
        <fullName evidence="2">Uncharacterized protein</fullName>
    </submittedName>
</protein>
<dbReference type="AlphaFoldDB" id="A0A8J2J6Y4"/>
<feature type="transmembrane region" description="Helical" evidence="1">
    <location>
        <begin position="135"/>
        <end position="157"/>
    </location>
</feature>
<evidence type="ECO:0000313" key="2">
    <source>
        <dbReference type="EMBL" id="CAG7702544.1"/>
    </source>
</evidence>
<keyword evidence="1" id="KW-1133">Transmembrane helix</keyword>
<name>A0A8J2J6Y4_9HEXA</name>
<sequence length="352" mass="40785">MPNSSDMQPYLKVFCFLSKLRIVPFHLSFEGHGRVVMKRDRRRFIWNLFFLYGFFRTWLSIYNFVMIWRSGTAPTYELSIHALEILASVAVTGPQILSFMGQGEITAAIFSFIFKGTGERSTETHPKRSHSLQESFAAYLMQIVYSECIGLNILAAIFCTKVHLYQNLPVTLQNPFIFLLCFIHEILFWIGRPIAFILCVSNMLLFFEDVSRTLISEIRFIRSNPSLEPSELQKLQDVCRKTEVVVRLFNIGHSALIYFFKMLFLSASIFGFFFGIHLLPINRPVSLYLMYLGVFAFTSYCVTFDKAFRVPASMDTLKNEVTKCMQLSRSSKLRREIFEKRMQAIANVGIKK</sequence>
<feature type="transmembrane region" description="Helical" evidence="1">
    <location>
        <begin position="44"/>
        <end position="65"/>
    </location>
</feature>